<proteinExistence type="predicted"/>
<evidence type="ECO:0000256" key="1">
    <source>
        <dbReference type="SAM" id="MobiDB-lite"/>
    </source>
</evidence>
<dbReference type="Proteomes" id="UP000069940">
    <property type="component" value="Unassembled WGS sequence"/>
</dbReference>
<keyword evidence="3" id="KW-1185">Reference proteome</keyword>
<dbReference type="GeneID" id="134284394"/>
<reference evidence="3" key="1">
    <citation type="journal article" date="2015" name="Proc. Natl. Acad. Sci. U.S.A.">
        <title>Genome sequence of the Asian Tiger mosquito, Aedes albopictus, reveals insights into its biology, genetics, and evolution.</title>
        <authorList>
            <person name="Chen X.G."/>
            <person name="Jiang X."/>
            <person name="Gu J."/>
            <person name="Xu M."/>
            <person name="Wu Y."/>
            <person name="Deng Y."/>
            <person name="Zhang C."/>
            <person name="Bonizzoni M."/>
            <person name="Dermauw W."/>
            <person name="Vontas J."/>
            <person name="Armbruster P."/>
            <person name="Huang X."/>
            <person name="Yang Y."/>
            <person name="Zhang H."/>
            <person name="He W."/>
            <person name="Peng H."/>
            <person name="Liu Y."/>
            <person name="Wu K."/>
            <person name="Chen J."/>
            <person name="Lirakis M."/>
            <person name="Topalis P."/>
            <person name="Van Leeuwen T."/>
            <person name="Hall A.B."/>
            <person name="Jiang X."/>
            <person name="Thorpe C."/>
            <person name="Mueller R.L."/>
            <person name="Sun C."/>
            <person name="Waterhouse R.M."/>
            <person name="Yan G."/>
            <person name="Tu Z.J."/>
            <person name="Fang X."/>
            <person name="James A.A."/>
        </authorList>
    </citation>
    <scope>NUCLEOTIDE SEQUENCE [LARGE SCALE GENOMIC DNA]</scope>
    <source>
        <strain evidence="3">Foshan</strain>
    </source>
</reference>
<sequence length="423" mass="47885">PEYHPGLNSTKCVITCKDLTKIKEDAEIVDCLRDQQVIDVRRITRRTSEGREPTATVILTVSGTTRPEHVDIGYQRVKTRPYYPAPMMCYQCFEFGHTKARCKHENATCGNCGDTHTLAEGERCTKPAYCTRCKSNDHPVGSRRCPSYQEEDHIQHIRIDKGISYREARSIFEANTGTRSYAGVTANSKNQAIIDLAAQVEKLNGLMAIKDAQIKSLQSQATSSSNTRPNDDYEKLLNLVTKLQADVELKDKRIQMLEDANKLENRIDQVRKHGTIEDLIARVSTLESTSSQKDREIEALQKENKKYRDMLGFKEPKPQRQKAPKEKPSELPKDTPLPYQVTKPNKATETTEPKPKGAKPKLKKVLSNTGEPDSKRTRDGNSTTTLVSNNDENTKDKSAYEDKNIFNISDDEMYEVAETEEQL</sequence>
<feature type="region of interest" description="Disordered" evidence="1">
    <location>
        <begin position="306"/>
        <end position="403"/>
    </location>
</feature>
<evidence type="ECO:0000313" key="3">
    <source>
        <dbReference type="Proteomes" id="UP000069940"/>
    </source>
</evidence>
<feature type="compositionally biased region" description="Basic and acidic residues" evidence="1">
    <location>
        <begin position="306"/>
        <end position="333"/>
    </location>
</feature>
<feature type="compositionally biased region" description="Polar residues" evidence="1">
    <location>
        <begin position="380"/>
        <end position="391"/>
    </location>
</feature>
<reference evidence="2" key="2">
    <citation type="submission" date="2025-05" db="UniProtKB">
        <authorList>
            <consortium name="EnsemblMetazoa"/>
        </authorList>
    </citation>
    <scope>IDENTIFICATION</scope>
    <source>
        <strain evidence="2">Foshan</strain>
    </source>
</reference>
<organism evidence="2 3">
    <name type="scientific">Aedes albopictus</name>
    <name type="common">Asian tiger mosquito</name>
    <name type="synonym">Stegomyia albopicta</name>
    <dbReference type="NCBI Taxonomy" id="7160"/>
    <lineage>
        <taxon>Eukaryota</taxon>
        <taxon>Metazoa</taxon>
        <taxon>Ecdysozoa</taxon>
        <taxon>Arthropoda</taxon>
        <taxon>Hexapoda</taxon>
        <taxon>Insecta</taxon>
        <taxon>Pterygota</taxon>
        <taxon>Neoptera</taxon>
        <taxon>Endopterygota</taxon>
        <taxon>Diptera</taxon>
        <taxon>Nematocera</taxon>
        <taxon>Culicoidea</taxon>
        <taxon>Culicidae</taxon>
        <taxon>Culicinae</taxon>
        <taxon>Aedini</taxon>
        <taxon>Aedes</taxon>
        <taxon>Stegomyia</taxon>
    </lineage>
</organism>
<dbReference type="EnsemblMetazoa" id="AALFPA23_014499.R21079">
    <property type="protein sequence ID" value="AALFPA23_014499.P21079"/>
    <property type="gene ID" value="AALFPA23_014499"/>
</dbReference>
<feature type="compositionally biased region" description="Basic and acidic residues" evidence="1">
    <location>
        <begin position="392"/>
        <end position="403"/>
    </location>
</feature>
<evidence type="ECO:0000313" key="2">
    <source>
        <dbReference type="EnsemblMetazoa" id="AALFPA23_014499.P21079"/>
    </source>
</evidence>
<accession>A0ABM1Z2X4</accession>
<name>A0ABM1Z2X4_AEDAL</name>
<dbReference type="RefSeq" id="XP_062699169.1">
    <property type="nucleotide sequence ID" value="XM_062843185.1"/>
</dbReference>
<protein>
    <submittedName>
        <fullName evidence="2">Uncharacterized protein</fullName>
    </submittedName>
</protein>